<dbReference type="EnsemblPlants" id="Bra029422.1">
    <property type="protein sequence ID" value="Bra029422.1-P"/>
    <property type="gene ID" value="Bra029422"/>
</dbReference>
<name>M4EKV5_BRACM</name>
<organism evidence="1 2">
    <name type="scientific">Brassica campestris</name>
    <name type="common">Field mustard</name>
    <dbReference type="NCBI Taxonomy" id="3711"/>
    <lineage>
        <taxon>Eukaryota</taxon>
        <taxon>Viridiplantae</taxon>
        <taxon>Streptophyta</taxon>
        <taxon>Embryophyta</taxon>
        <taxon>Tracheophyta</taxon>
        <taxon>Spermatophyta</taxon>
        <taxon>Magnoliopsida</taxon>
        <taxon>eudicotyledons</taxon>
        <taxon>Gunneridae</taxon>
        <taxon>Pentapetalae</taxon>
        <taxon>rosids</taxon>
        <taxon>malvids</taxon>
        <taxon>Brassicales</taxon>
        <taxon>Brassicaceae</taxon>
        <taxon>Brassiceae</taxon>
        <taxon>Brassica</taxon>
    </lineage>
</organism>
<evidence type="ECO:0000313" key="2">
    <source>
        <dbReference type="Proteomes" id="UP000011750"/>
    </source>
</evidence>
<dbReference type="HOGENOM" id="CLU_2029984_0_0_1"/>
<dbReference type="InterPro" id="IPR036457">
    <property type="entry name" value="PPM-type-like_dom_sf"/>
</dbReference>
<dbReference type="Gramene" id="Bra029422.1">
    <property type="protein sequence ID" value="Bra029422.1-P"/>
    <property type="gene ID" value="Bra029422"/>
</dbReference>
<keyword evidence="2" id="KW-1185">Reference proteome</keyword>
<evidence type="ECO:0000313" key="1">
    <source>
        <dbReference type="EnsemblPlants" id="Bra029422.1-P"/>
    </source>
</evidence>
<sequence length="122" mass="13495">MAAPLPPLKARNIRRGGDLMGVDILLLDSQFLVDLFDWGLLGGQECEEKSETEEDEELRLIKIVCKKIAERTGSGGISAIQLSSEHNANNEDVRFELKDLHPDDPQIVVFKHGVGELRGSSK</sequence>
<dbReference type="AlphaFoldDB" id="M4EKV5"/>
<dbReference type="Proteomes" id="UP000011750">
    <property type="component" value="Chromosome A09"/>
</dbReference>
<dbReference type="InParanoid" id="M4EKV5"/>
<accession>M4EKV5</accession>
<reference evidence="1" key="3">
    <citation type="submission" date="2023-03" db="UniProtKB">
        <authorList>
            <consortium name="EnsemblPlants"/>
        </authorList>
    </citation>
    <scope>IDENTIFICATION</scope>
    <source>
        <strain evidence="1">cv. Chiifu-401-42</strain>
    </source>
</reference>
<protein>
    <submittedName>
        <fullName evidence="1">Uncharacterized protein</fullName>
    </submittedName>
</protein>
<reference evidence="1 2" key="2">
    <citation type="journal article" date="2018" name="Hortic Res">
        <title>Improved Brassica rapa reference genome by single-molecule sequencing and chromosome conformation capture technologies.</title>
        <authorList>
            <person name="Zhang L."/>
            <person name="Cai X."/>
            <person name="Wu J."/>
            <person name="Liu M."/>
            <person name="Grob S."/>
            <person name="Cheng F."/>
            <person name="Liang J."/>
            <person name="Cai C."/>
            <person name="Liu Z."/>
            <person name="Liu B."/>
            <person name="Wang F."/>
            <person name="Li S."/>
            <person name="Liu F."/>
            <person name="Li X."/>
            <person name="Cheng L."/>
            <person name="Yang W."/>
            <person name="Li M.H."/>
            <person name="Grossniklaus U."/>
            <person name="Zheng H."/>
            <person name="Wang X."/>
        </authorList>
    </citation>
    <scope>NUCLEOTIDE SEQUENCE [LARGE SCALE GENOMIC DNA]</scope>
    <source>
        <strain evidence="1 2">cv. Chiifu-401-42</strain>
    </source>
</reference>
<proteinExistence type="predicted"/>
<dbReference type="STRING" id="51351.M4EKV5"/>
<dbReference type="eggNOG" id="KOG0700">
    <property type="taxonomic scope" value="Eukaryota"/>
</dbReference>
<dbReference type="Gene3D" id="3.60.40.10">
    <property type="entry name" value="PPM-type phosphatase domain"/>
    <property type="match status" value="1"/>
</dbReference>
<reference evidence="1 2" key="1">
    <citation type="journal article" date="2011" name="Nat. Genet.">
        <title>The genome of the mesopolyploid crop species Brassica rapa.</title>
        <authorList>
            <consortium name="Brassica rapa Genome Sequencing Project Consortium"/>
            <person name="Wang X."/>
            <person name="Wang H."/>
            <person name="Wang J."/>
            <person name="Sun R."/>
            <person name="Wu J."/>
            <person name="Liu S."/>
            <person name="Bai Y."/>
            <person name="Mun J.H."/>
            <person name="Bancroft I."/>
            <person name="Cheng F."/>
            <person name="Huang S."/>
            <person name="Li X."/>
            <person name="Hua W."/>
            <person name="Wang J."/>
            <person name="Wang X."/>
            <person name="Freeling M."/>
            <person name="Pires J.C."/>
            <person name="Paterson A.H."/>
            <person name="Chalhoub B."/>
            <person name="Wang B."/>
            <person name="Hayward A."/>
            <person name="Sharpe A.G."/>
            <person name="Park B.S."/>
            <person name="Weisshaar B."/>
            <person name="Liu B."/>
            <person name="Li B."/>
            <person name="Liu B."/>
            <person name="Tong C."/>
            <person name="Song C."/>
            <person name="Duran C."/>
            <person name="Peng C."/>
            <person name="Geng C."/>
            <person name="Koh C."/>
            <person name="Lin C."/>
            <person name="Edwards D."/>
            <person name="Mu D."/>
            <person name="Shen D."/>
            <person name="Soumpourou E."/>
            <person name="Li F."/>
            <person name="Fraser F."/>
            <person name="Conant G."/>
            <person name="Lassalle G."/>
            <person name="King G.J."/>
            <person name="Bonnema G."/>
            <person name="Tang H."/>
            <person name="Wang H."/>
            <person name="Belcram H."/>
            <person name="Zhou H."/>
            <person name="Hirakawa H."/>
            <person name="Abe H."/>
            <person name="Guo H."/>
            <person name="Wang H."/>
            <person name="Jin H."/>
            <person name="Parkin I.A."/>
            <person name="Batley J."/>
            <person name="Kim J.S."/>
            <person name="Just J."/>
            <person name="Li J."/>
            <person name="Xu J."/>
            <person name="Deng J."/>
            <person name="Kim J.A."/>
            <person name="Li J."/>
            <person name="Yu J."/>
            <person name="Meng J."/>
            <person name="Wang J."/>
            <person name="Min J."/>
            <person name="Poulain J."/>
            <person name="Wang J."/>
            <person name="Hatakeyama K."/>
            <person name="Wu K."/>
            <person name="Wang L."/>
            <person name="Fang L."/>
            <person name="Trick M."/>
            <person name="Links M.G."/>
            <person name="Zhao M."/>
            <person name="Jin M."/>
            <person name="Ramchiary N."/>
            <person name="Drou N."/>
            <person name="Berkman P.J."/>
            <person name="Cai Q."/>
            <person name="Huang Q."/>
            <person name="Li R."/>
            <person name="Tabata S."/>
            <person name="Cheng S."/>
            <person name="Zhang S."/>
            <person name="Zhang S."/>
            <person name="Huang S."/>
            <person name="Sato S."/>
            <person name="Sun S."/>
            <person name="Kwon S.J."/>
            <person name="Choi S.R."/>
            <person name="Lee T.H."/>
            <person name="Fan W."/>
            <person name="Zhao X."/>
            <person name="Tan X."/>
            <person name="Xu X."/>
            <person name="Wang Y."/>
            <person name="Qiu Y."/>
            <person name="Yin Y."/>
            <person name="Li Y."/>
            <person name="Du Y."/>
            <person name="Liao Y."/>
            <person name="Lim Y."/>
            <person name="Narusaka Y."/>
            <person name="Wang Y."/>
            <person name="Wang Z."/>
            <person name="Li Z."/>
            <person name="Wang Z."/>
            <person name="Xiong Z."/>
            <person name="Zhang Z."/>
        </authorList>
    </citation>
    <scope>NUCLEOTIDE SEQUENCE [LARGE SCALE GENOMIC DNA]</scope>
    <source>
        <strain evidence="1 2">cv. Chiifu-401-42</strain>
    </source>
</reference>